<protein>
    <submittedName>
        <fullName evidence="2">Uncharacterized protein</fullName>
    </submittedName>
</protein>
<evidence type="ECO:0000313" key="2">
    <source>
        <dbReference type="EMBL" id="GIY95685.1"/>
    </source>
</evidence>
<feature type="transmembrane region" description="Helical" evidence="1">
    <location>
        <begin position="73"/>
        <end position="91"/>
    </location>
</feature>
<name>A0AAV4XP18_CAEEX</name>
<keyword evidence="3" id="KW-1185">Reference proteome</keyword>
<sequence>YFNLIRRFTVFLKKSPESNDLGNGLLDITVQLINYPHITTQSRNGHKKRLVAQLKRRFNKNDTSYMSEDLRKVMVRVQLFIILVVLILISSNSNACIEYYSNFVPDGTKRLEQFFRPGRDHCQIFKQESQEGHALCPTHFSFCSWNLRGADIC</sequence>
<feature type="non-terminal residue" evidence="2">
    <location>
        <position position="1"/>
    </location>
</feature>
<dbReference type="AlphaFoldDB" id="A0AAV4XP18"/>
<keyword evidence="1" id="KW-0472">Membrane</keyword>
<accession>A0AAV4XP18</accession>
<organism evidence="2 3">
    <name type="scientific">Caerostris extrusa</name>
    <name type="common">Bark spider</name>
    <name type="synonym">Caerostris bankana</name>
    <dbReference type="NCBI Taxonomy" id="172846"/>
    <lineage>
        <taxon>Eukaryota</taxon>
        <taxon>Metazoa</taxon>
        <taxon>Ecdysozoa</taxon>
        <taxon>Arthropoda</taxon>
        <taxon>Chelicerata</taxon>
        <taxon>Arachnida</taxon>
        <taxon>Araneae</taxon>
        <taxon>Araneomorphae</taxon>
        <taxon>Entelegynae</taxon>
        <taxon>Araneoidea</taxon>
        <taxon>Araneidae</taxon>
        <taxon>Caerostris</taxon>
    </lineage>
</organism>
<keyword evidence="1" id="KW-1133">Transmembrane helix</keyword>
<keyword evidence="1" id="KW-0812">Transmembrane</keyword>
<evidence type="ECO:0000256" key="1">
    <source>
        <dbReference type="SAM" id="Phobius"/>
    </source>
</evidence>
<dbReference type="EMBL" id="BPLR01017952">
    <property type="protein sequence ID" value="GIY95685.1"/>
    <property type="molecule type" value="Genomic_DNA"/>
</dbReference>
<gene>
    <name evidence="2" type="ORF">CEXT_490731</name>
</gene>
<comment type="caution">
    <text evidence="2">The sequence shown here is derived from an EMBL/GenBank/DDBJ whole genome shotgun (WGS) entry which is preliminary data.</text>
</comment>
<evidence type="ECO:0000313" key="3">
    <source>
        <dbReference type="Proteomes" id="UP001054945"/>
    </source>
</evidence>
<dbReference type="Proteomes" id="UP001054945">
    <property type="component" value="Unassembled WGS sequence"/>
</dbReference>
<reference evidence="2 3" key="1">
    <citation type="submission" date="2021-06" db="EMBL/GenBank/DDBJ databases">
        <title>Caerostris extrusa draft genome.</title>
        <authorList>
            <person name="Kono N."/>
            <person name="Arakawa K."/>
        </authorList>
    </citation>
    <scope>NUCLEOTIDE SEQUENCE [LARGE SCALE GENOMIC DNA]</scope>
</reference>
<proteinExistence type="predicted"/>